<dbReference type="Gene3D" id="3.80.10.10">
    <property type="entry name" value="Ribonuclease Inhibitor"/>
    <property type="match status" value="1"/>
</dbReference>
<evidence type="ECO:0000313" key="1">
    <source>
        <dbReference type="EMBL" id="ORY76547.1"/>
    </source>
</evidence>
<name>A0A1Y2EYI6_9BASI</name>
<dbReference type="InterPro" id="IPR032675">
    <property type="entry name" value="LRR_dom_sf"/>
</dbReference>
<dbReference type="SUPFAM" id="SSF52047">
    <property type="entry name" value="RNI-like"/>
    <property type="match status" value="1"/>
</dbReference>
<comment type="caution">
    <text evidence="1">The sequence shown here is derived from an EMBL/GenBank/DDBJ whole genome shotgun (WGS) entry which is preliminary data.</text>
</comment>
<reference evidence="1 2" key="1">
    <citation type="submission" date="2016-07" db="EMBL/GenBank/DDBJ databases">
        <title>Pervasive Adenine N6-methylation of Active Genes in Fungi.</title>
        <authorList>
            <consortium name="DOE Joint Genome Institute"/>
            <person name="Mondo S.J."/>
            <person name="Dannebaum R.O."/>
            <person name="Kuo R.C."/>
            <person name="Labutti K."/>
            <person name="Haridas S."/>
            <person name="Kuo A."/>
            <person name="Salamov A."/>
            <person name="Ahrendt S.R."/>
            <person name="Lipzen A."/>
            <person name="Sullivan W."/>
            <person name="Andreopoulos W.B."/>
            <person name="Clum A."/>
            <person name="Lindquist E."/>
            <person name="Daum C."/>
            <person name="Ramamoorthy G.K."/>
            <person name="Gryganskyi A."/>
            <person name="Culley D."/>
            <person name="Magnuson J.K."/>
            <person name="James T.Y."/>
            <person name="O'Malley M.A."/>
            <person name="Stajich J.E."/>
            <person name="Spatafora J.W."/>
            <person name="Visel A."/>
            <person name="Grigoriev I.V."/>
        </authorList>
    </citation>
    <scope>NUCLEOTIDE SEQUENCE [LARGE SCALE GENOMIC DNA]</scope>
    <source>
        <strain evidence="1 2">62-1032</strain>
    </source>
</reference>
<organism evidence="1 2">
    <name type="scientific">Leucosporidium creatinivorum</name>
    <dbReference type="NCBI Taxonomy" id="106004"/>
    <lineage>
        <taxon>Eukaryota</taxon>
        <taxon>Fungi</taxon>
        <taxon>Dikarya</taxon>
        <taxon>Basidiomycota</taxon>
        <taxon>Pucciniomycotina</taxon>
        <taxon>Microbotryomycetes</taxon>
        <taxon>Leucosporidiales</taxon>
        <taxon>Leucosporidium</taxon>
    </lineage>
</organism>
<proteinExistence type="predicted"/>
<dbReference type="EMBL" id="MCGR01000034">
    <property type="protein sequence ID" value="ORY76547.1"/>
    <property type="molecule type" value="Genomic_DNA"/>
</dbReference>
<evidence type="ECO:0008006" key="3">
    <source>
        <dbReference type="Google" id="ProtNLM"/>
    </source>
</evidence>
<dbReference type="Proteomes" id="UP000193467">
    <property type="component" value="Unassembled WGS sequence"/>
</dbReference>
<dbReference type="InParanoid" id="A0A1Y2EYI6"/>
<keyword evidence="2" id="KW-1185">Reference proteome</keyword>
<sequence>MDAFPAEIIHLIVERAQECSLLPTAQDWSARATTIRSLAPVAPRWSASAQHWLNADVWLTSDVQARRFLASPSTRLDIVRSLRLDDVEQEQLYRLFDGATALTSLHVRQAGGTKTFPFEHALGRPSLSKLSALVLECPVSFTGSALPFALRVLDLGSCYKVIIPKIVTNLKLASDSLHVLELPPSAPGPLSTARKVLIQSTFLGSAFRLRVLRGLDTEDLKIKEVPKALKACHQLSSLDITTSAAPSEAVKKIATILCLLPDDLRDLSLTFDHPQIPFRALNDITHHFIRKRIQTLALTSNDSEEGGEGEFYAEERFRTEVSERGIELDAGCLE</sequence>
<dbReference type="AlphaFoldDB" id="A0A1Y2EYI6"/>
<accession>A0A1Y2EYI6</accession>
<gene>
    <name evidence="1" type="ORF">BCR35DRAFT_353350</name>
</gene>
<protein>
    <recommendedName>
        <fullName evidence="3">F-box domain-containing protein</fullName>
    </recommendedName>
</protein>
<evidence type="ECO:0000313" key="2">
    <source>
        <dbReference type="Proteomes" id="UP000193467"/>
    </source>
</evidence>